<name>A0A7E4W522_PANRE</name>
<feature type="transmembrane region" description="Helical" evidence="5">
    <location>
        <begin position="42"/>
        <end position="60"/>
    </location>
</feature>
<feature type="transmembrane region" description="Helical" evidence="5">
    <location>
        <begin position="72"/>
        <end position="88"/>
    </location>
</feature>
<dbReference type="PANTHER" id="PTHR31154">
    <property type="entry name" value="MEMBRANE TRANSPORTER PROTEIN"/>
    <property type="match status" value="1"/>
</dbReference>
<sequence>MTLLLKLDPAQARDYSMMIQSVGMTCATFTIAWMGITVEWNSIIFCTIGAGVGIIFGLENVDNWLSGPEKKMLFVSIWVSFAISLWLLNSEDDRHAHDRIQNMSITKAVVLLVTGFIGGLCTAFAGSGVDICSFSILTLLFRVSEKTATPTSIVLMAVNSITGFFWRCFVMDAINPVVWMHFSTSVPIVVVVAPLGTLLASHFHRLVLATFVYVLEALALIGFLVTGPPWYLILTGAGIIVFSLVFFNTVSRIGKWWDKRYDPVALPA</sequence>
<evidence type="ECO:0000256" key="4">
    <source>
        <dbReference type="ARBA" id="ARBA00023136"/>
    </source>
</evidence>
<dbReference type="InterPro" id="IPR002781">
    <property type="entry name" value="TM_pro_TauE-like"/>
</dbReference>
<dbReference type="AlphaFoldDB" id="A0A7E4W522"/>
<evidence type="ECO:0000313" key="6">
    <source>
        <dbReference type="Proteomes" id="UP000492821"/>
    </source>
</evidence>
<accession>A0A7E4W522</accession>
<feature type="transmembrane region" description="Helical" evidence="5">
    <location>
        <begin position="206"/>
        <end position="224"/>
    </location>
</feature>
<dbReference type="WBParaSite" id="Pan_g7105.t1">
    <property type="protein sequence ID" value="Pan_g7105.t1"/>
    <property type="gene ID" value="Pan_g7105"/>
</dbReference>
<evidence type="ECO:0000313" key="7">
    <source>
        <dbReference type="WBParaSite" id="Pan_g7105.t1"/>
    </source>
</evidence>
<dbReference type="Proteomes" id="UP000492821">
    <property type="component" value="Unassembled WGS sequence"/>
</dbReference>
<feature type="transmembrane region" description="Helical" evidence="5">
    <location>
        <begin position="15"/>
        <end position="36"/>
    </location>
</feature>
<feature type="transmembrane region" description="Helical" evidence="5">
    <location>
        <begin position="108"/>
        <end position="141"/>
    </location>
</feature>
<proteinExistence type="predicted"/>
<keyword evidence="4 5" id="KW-0472">Membrane</keyword>
<protein>
    <submittedName>
        <fullName evidence="7">Membrane transporter protein</fullName>
    </submittedName>
</protein>
<evidence type="ECO:0000256" key="5">
    <source>
        <dbReference type="SAM" id="Phobius"/>
    </source>
</evidence>
<feature type="transmembrane region" description="Helical" evidence="5">
    <location>
        <begin position="230"/>
        <end position="250"/>
    </location>
</feature>
<keyword evidence="3 5" id="KW-1133">Transmembrane helix</keyword>
<dbReference type="GO" id="GO:0016020">
    <property type="term" value="C:membrane"/>
    <property type="evidence" value="ECO:0007669"/>
    <property type="project" value="UniProtKB-SubCell"/>
</dbReference>
<comment type="subcellular location">
    <subcellularLocation>
        <location evidence="1">Membrane</location>
        <topology evidence="1">Multi-pass membrane protein</topology>
    </subcellularLocation>
</comment>
<reference evidence="7" key="2">
    <citation type="submission" date="2020-10" db="UniProtKB">
        <authorList>
            <consortium name="WormBaseParasite"/>
        </authorList>
    </citation>
    <scope>IDENTIFICATION</scope>
</reference>
<organism evidence="6 7">
    <name type="scientific">Panagrellus redivivus</name>
    <name type="common">Microworm</name>
    <dbReference type="NCBI Taxonomy" id="6233"/>
    <lineage>
        <taxon>Eukaryota</taxon>
        <taxon>Metazoa</taxon>
        <taxon>Ecdysozoa</taxon>
        <taxon>Nematoda</taxon>
        <taxon>Chromadorea</taxon>
        <taxon>Rhabditida</taxon>
        <taxon>Tylenchina</taxon>
        <taxon>Panagrolaimomorpha</taxon>
        <taxon>Panagrolaimoidea</taxon>
        <taxon>Panagrolaimidae</taxon>
        <taxon>Panagrellus</taxon>
    </lineage>
</organism>
<dbReference type="PANTHER" id="PTHR31154:SF4">
    <property type="entry name" value="MEMBRANE TRANSPORTER PROTEIN"/>
    <property type="match status" value="1"/>
</dbReference>
<dbReference type="Pfam" id="PF01925">
    <property type="entry name" value="TauE"/>
    <property type="match status" value="1"/>
</dbReference>
<evidence type="ECO:0000256" key="2">
    <source>
        <dbReference type="ARBA" id="ARBA00022692"/>
    </source>
</evidence>
<evidence type="ECO:0000256" key="1">
    <source>
        <dbReference type="ARBA" id="ARBA00004141"/>
    </source>
</evidence>
<evidence type="ECO:0000256" key="3">
    <source>
        <dbReference type="ARBA" id="ARBA00022989"/>
    </source>
</evidence>
<reference evidence="6" key="1">
    <citation type="journal article" date="2013" name="Genetics">
        <title>The draft genome and transcriptome of Panagrellus redivivus are shaped by the harsh demands of a free-living lifestyle.</title>
        <authorList>
            <person name="Srinivasan J."/>
            <person name="Dillman A.R."/>
            <person name="Macchietto M.G."/>
            <person name="Heikkinen L."/>
            <person name="Lakso M."/>
            <person name="Fracchia K.M."/>
            <person name="Antoshechkin I."/>
            <person name="Mortazavi A."/>
            <person name="Wong G."/>
            <person name="Sternberg P.W."/>
        </authorList>
    </citation>
    <scope>NUCLEOTIDE SEQUENCE [LARGE SCALE GENOMIC DNA]</scope>
    <source>
        <strain evidence="6">MT8872</strain>
    </source>
</reference>
<keyword evidence="6" id="KW-1185">Reference proteome</keyword>
<keyword evidence="2 5" id="KW-0812">Transmembrane</keyword>
<feature type="transmembrane region" description="Helical" evidence="5">
    <location>
        <begin position="178"/>
        <end position="199"/>
    </location>
</feature>